<feature type="signal peptide" evidence="1">
    <location>
        <begin position="1"/>
        <end position="20"/>
    </location>
</feature>
<sequence>MKFTLSFLTLSLTLVSTVLAAPAPVTSPRDLEVERRHHPGHNLDLGFGNPRRDVAGKIHELPLCTVLILEMYLDELFARHHPGHAISDQPIGNIGVKIPDIELDPRHHPGHDDKSYNLKRNGETHPYHASSYPLIKDQNDSMPAITLDTIWTSA</sequence>
<accession>A0A5C3KNL8</accession>
<evidence type="ECO:0000313" key="3">
    <source>
        <dbReference type="Proteomes" id="UP000307440"/>
    </source>
</evidence>
<name>A0A5C3KNL8_COPMA</name>
<protein>
    <submittedName>
        <fullName evidence="2">Uncharacterized protein</fullName>
    </submittedName>
</protein>
<dbReference type="EMBL" id="ML210250">
    <property type="protein sequence ID" value="TFK22099.1"/>
    <property type="molecule type" value="Genomic_DNA"/>
</dbReference>
<organism evidence="2 3">
    <name type="scientific">Coprinopsis marcescibilis</name>
    <name type="common">Agaric fungus</name>
    <name type="synonym">Psathyrella marcescibilis</name>
    <dbReference type="NCBI Taxonomy" id="230819"/>
    <lineage>
        <taxon>Eukaryota</taxon>
        <taxon>Fungi</taxon>
        <taxon>Dikarya</taxon>
        <taxon>Basidiomycota</taxon>
        <taxon>Agaricomycotina</taxon>
        <taxon>Agaricomycetes</taxon>
        <taxon>Agaricomycetidae</taxon>
        <taxon>Agaricales</taxon>
        <taxon>Agaricineae</taxon>
        <taxon>Psathyrellaceae</taxon>
        <taxon>Coprinopsis</taxon>
    </lineage>
</organism>
<proteinExistence type="predicted"/>
<gene>
    <name evidence="2" type="ORF">FA15DRAFT_657822</name>
</gene>
<reference evidence="2 3" key="1">
    <citation type="journal article" date="2019" name="Nat. Ecol. Evol.">
        <title>Megaphylogeny resolves global patterns of mushroom evolution.</title>
        <authorList>
            <person name="Varga T."/>
            <person name="Krizsan K."/>
            <person name="Foldi C."/>
            <person name="Dima B."/>
            <person name="Sanchez-Garcia M."/>
            <person name="Sanchez-Ramirez S."/>
            <person name="Szollosi G.J."/>
            <person name="Szarkandi J.G."/>
            <person name="Papp V."/>
            <person name="Albert L."/>
            <person name="Andreopoulos W."/>
            <person name="Angelini C."/>
            <person name="Antonin V."/>
            <person name="Barry K.W."/>
            <person name="Bougher N.L."/>
            <person name="Buchanan P."/>
            <person name="Buyck B."/>
            <person name="Bense V."/>
            <person name="Catcheside P."/>
            <person name="Chovatia M."/>
            <person name="Cooper J."/>
            <person name="Damon W."/>
            <person name="Desjardin D."/>
            <person name="Finy P."/>
            <person name="Geml J."/>
            <person name="Haridas S."/>
            <person name="Hughes K."/>
            <person name="Justo A."/>
            <person name="Karasinski D."/>
            <person name="Kautmanova I."/>
            <person name="Kiss B."/>
            <person name="Kocsube S."/>
            <person name="Kotiranta H."/>
            <person name="LaButti K.M."/>
            <person name="Lechner B.E."/>
            <person name="Liimatainen K."/>
            <person name="Lipzen A."/>
            <person name="Lukacs Z."/>
            <person name="Mihaltcheva S."/>
            <person name="Morgado L.N."/>
            <person name="Niskanen T."/>
            <person name="Noordeloos M.E."/>
            <person name="Ohm R.A."/>
            <person name="Ortiz-Santana B."/>
            <person name="Ovrebo C."/>
            <person name="Racz N."/>
            <person name="Riley R."/>
            <person name="Savchenko A."/>
            <person name="Shiryaev A."/>
            <person name="Soop K."/>
            <person name="Spirin V."/>
            <person name="Szebenyi C."/>
            <person name="Tomsovsky M."/>
            <person name="Tulloss R.E."/>
            <person name="Uehling J."/>
            <person name="Grigoriev I.V."/>
            <person name="Vagvolgyi C."/>
            <person name="Papp T."/>
            <person name="Martin F.M."/>
            <person name="Miettinen O."/>
            <person name="Hibbett D.S."/>
            <person name="Nagy L.G."/>
        </authorList>
    </citation>
    <scope>NUCLEOTIDE SEQUENCE [LARGE SCALE GENOMIC DNA]</scope>
    <source>
        <strain evidence="2 3">CBS 121175</strain>
    </source>
</reference>
<evidence type="ECO:0000256" key="1">
    <source>
        <dbReference type="SAM" id="SignalP"/>
    </source>
</evidence>
<evidence type="ECO:0000313" key="2">
    <source>
        <dbReference type="EMBL" id="TFK22099.1"/>
    </source>
</evidence>
<dbReference type="Proteomes" id="UP000307440">
    <property type="component" value="Unassembled WGS sequence"/>
</dbReference>
<keyword evidence="3" id="KW-1185">Reference proteome</keyword>
<dbReference type="AlphaFoldDB" id="A0A5C3KNL8"/>
<feature type="chain" id="PRO_5022971559" evidence="1">
    <location>
        <begin position="21"/>
        <end position="154"/>
    </location>
</feature>
<keyword evidence="1" id="KW-0732">Signal</keyword>